<feature type="transmembrane region" description="Helical" evidence="1">
    <location>
        <begin position="209"/>
        <end position="229"/>
    </location>
</feature>
<feature type="transmembrane region" description="Helical" evidence="1">
    <location>
        <begin position="50"/>
        <end position="69"/>
    </location>
</feature>
<dbReference type="PANTHER" id="PTHR23028:SF131">
    <property type="entry name" value="BLR2367 PROTEIN"/>
    <property type="match status" value="1"/>
</dbReference>
<gene>
    <name evidence="3" type="ORF">C4F51_02400</name>
</gene>
<feature type="domain" description="Acyltransferase 3" evidence="2">
    <location>
        <begin position="14"/>
        <end position="319"/>
    </location>
</feature>
<feature type="transmembrane region" description="Helical" evidence="1">
    <location>
        <begin position="241"/>
        <end position="262"/>
    </location>
</feature>
<evidence type="ECO:0000259" key="2">
    <source>
        <dbReference type="Pfam" id="PF01757"/>
    </source>
</evidence>
<dbReference type="PANTHER" id="PTHR23028">
    <property type="entry name" value="ACETYLTRANSFERASE"/>
    <property type="match status" value="1"/>
</dbReference>
<dbReference type="GO" id="GO:0000271">
    <property type="term" value="P:polysaccharide biosynthetic process"/>
    <property type="evidence" value="ECO:0007669"/>
    <property type="project" value="TreeGrafter"/>
</dbReference>
<keyword evidence="3" id="KW-0808">Transferase</keyword>
<dbReference type="RefSeq" id="WP_193906821.1">
    <property type="nucleotide sequence ID" value="NZ_PRDL01000001.1"/>
</dbReference>
<keyword evidence="1" id="KW-0472">Membrane</keyword>
<feature type="transmembrane region" description="Helical" evidence="1">
    <location>
        <begin position="180"/>
        <end position="202"/>
    </location>
</feature>
<reference evidence="3" key="1">
    <citation type="submission" date="2018-07" db="EMBL/GenBank/DDBJ databases">
        <title>Genome assembly of strain Ka43.</title>
        <authorList>
            <person name="Kukolya J."/>
            <person name="Nagy I."/>
            <person name="Horvath B."/>
            <person name="Toth A."/>
        </authorList>
    </citation>
    <scope>NUCLEOTIDE SEQUENCE</scope>
    <source>
        <strain evidence="3">KB43</strain>
    </source>
</reference>
<evidence type="ECO:0000313" key="3">
    <source>
        <dbReference type="EMBL" id="MBE8716035.1"/>
    </source>
</evidence>
<organism evidence="3 4">
    <name type="scientific">Cellvibrio polysaccharolyticus</name>
    <dbReference type="NCBI Taxonomy" id="2082724"/>
    <lineage>
        <taxon>Bacteria</taxon>
        <taxon>Pseudomonadati</taxon>
        <taxon>Pseudomonadota</taxon>
        <taxon>Gammaproteobacteria</taxon>
        <taxon>Cellvibrionales</taxon>
        <taxon>Cellvibrionaceae</taxon>
        <taxon>Cellvibrio</taxon>
    </lineage>
</organism>
<feature type="transmembrane region" description="Helical" evidence="1">
    <location>
        <begin position="157"/>
        <end position="174"/>
    </location>
</feature>
<keyword evidence="1" id="KW-1133">Transmembrane helix</keyword>
<dbReference type="EMBL" id="PRDL01000001">
    <property type="protein sequence ID" value="MBE8716035.1"/>
    <property type="molecule type" value="Genomic_DNA"/>
</dbReference>
<feature type="transmembrane region" description="Helical" evidence="1">
    <location>
        <begin position="130"/>
        <end position="150"/>
    </location>
</feature>
<sequence length="346" mass="39858">MRKSEIGKNRFNILDPLRFFAAMSVLVYHYSIFLKHSGAEWLLHTLSFGYLGVNFFFLLSGFVIIASAQNRNAIDFAVSRVIRLYPAFWICLLITVAAIYFIEEKKISIFDVLANASILNDYLGVKNIDGVFWTLQAEIKFYGCIFLLILTGLIRFIRTWLLVWLLLSILYHFYEQPFFLSWFISPGYSFYFIGGVCCYQLYKRRDPLILSILVISMIFSIIKSSSQIYDFFPGAGGLDEMIAAAIISIFFLTFYLLSMGLLNFQPRRYFLLLGAISYPLYLIHNRAGKIVIEEFLQIMSPVCSVLLVSVIVIAASFLVHIIFEKPMSATMKKFCFSLIKKFRLTS</sequence>
<dbReference type="GO" id="GO:0016747">
    <property type="term" value="F:acyltransferase activity, transferring groups other than amino-acyl groups"/>
    <property type="evidence" value="ECO:0007669"/>
    <property type="project" value="InterPro"/>
</dbReference>
<proteinExistence type="predicted"/>
<dbReference type="InterPro" id="IPR050879">
    <property type="entry name" value="Acyltransferase_3"/>
</dbReference>
<comment type="caution">
    <text evidence="3">The sequence shown here is derived from an EMBL/GenBank/DDBJ whole genome shotgun (WGS) entry which is preliminary data.</text>
</comment>
<feature type="transmembrane region" description="Helical" evidence="1">
    <location>
        <begin position="81"/>
        <end position="102"/>
    </location>
</feature>
<protein>
    <submittedName>
        <fullName evidence="3">Acyltransferase</fullName>
    </submittedName>
</protein>
<name>A0A928UZE5_9GAMM</name>
<dbReference type="Proteomes" id="UP000652567">
    <property type="component" value="Unassembled WGS sequence"/>
</dbReference>
<keyword evidence="1" id="KW-0812">Transmembrane</keyword>
<dbReference type="GO" id="GO:0016020">
    <property type="term" value="C:membrane"/>
    <property type="evidence" value="ECO:0007669"/>
    <property type="project" value="TreeGrafter"/>
</dbReference>
<evidence type="ECO:0000313" key="4">
    <source>
        <dbReference type="Proteomes" id="UP000652567"/>
    </source>
</evidence>
<feature type="transmembrane region" description="Helical" evidence="1">
    <location>
        <begin position="299"/>
        <end position="323"/>
    </location>
</feature>
<accession>A0A928UZE5</accession>
<evidence type="ECO:0000256" key="1">
    <source>
        <dbReference type="SAM" id="Phobius"/>
    </source>
</evidence>
<dbReference type="Pfam" id="PF01757">
    <property type="entry name" value="Acyl_transf_3"/>
    <property type="match status" value="1"/>
</dbReference>
<keyword evidence="4" id="KW-1185">Reference proteome</keyword>
<keyword evidence="3" id="KW-0012">Acyltransferase</keyword>
<feature type="transmembrane region" description="Helical" evidence="1">
    <location>
        <begin position="269"/>
        <end position="287"/>
    </location>
</feature>
<feature type="transmembrane region" description="Helical" evidence="1">
    <location>
        <begin position="12"/>
        <end position="30"/>
    </location>
</feature>
<dbReference type="InterPro" id="IPR002656">
    <property type="entry name" value="Acyl_transf_3_dom"/>
</dbReference>
<dbReference type="AlphaFoldDB" id="A0A928UZE5"/>